<dbReference type="OrthoDB" id="5967843at2759"/>
<dbReference type="Gene3D" id="3.40.50.300">
    <property type="entry name" value="P-loop containing nucleotide triphosphate hydrolases"/>
    <property type="match status" value="1"/>
</dbReference>
<dbReference type="PANTHER" id="PTHR10039">
    <property type="entry name" value="AMELOGENIN"/>
    <property type="match status" value="1"/>
</dbReference>
<proteinExistence type="predicted"/>
<dbReference type="InterPro" id="IPR056884">
    <property type="entry name" value="NPHP3-like_N"/>
</dbReference>
<gene>
    <name evidence="3" type="ORF">D9619_011178</name>
</gene>
<organism evidence="3 4">
    <name type="scientific">Psilocybe cf. subviscida</name>
    <dbReference type="NCBI Taxonomy" id="2480587"/>
    <lineage>
        <taxon>Eukaryota</taxon>
        <taxon>Fungi</taxon>
        <taxon>Dikarya</taxon>
        <taxon>Basidiomycota</taxon>
        <taxon>Agaricomycotina</taxon>
        <taxon>Agaricomycetes</taxon>
        <taxon>Agaricomycetidae</taxon>
        <taxon>Agaricales</taxon>
        <taxon>Agaricineae</taxon>
        <taxon>Strophariaceae</taxon>
        <taxon>Psilocybe</taxon>
    </lineage>
</organism>
<dbReference type="Proteomes" id="UP000567179">
    <property type="component" value="Unassembled WGS sequence"/>
</dbReference>
<dbReference type="PROSITE" id="PS50837">
    <property type="entry name" value="NACHT"/>
    <property type="match status" value="1"/>
</dbReference>
<accession>A0A8H5BJ90</accession>
<protein>
    <recommendedName>
        <fullName evidence="2">NACHT domain-containing protein</fullName>
    </recommendedName>
</protein>
<dbReference type="PANTHER" id="PTHR10039:SF17">
    <property type="entry name" value="FUNGAL STAND N-TERMINAL GOODBYE DOMAIN-CONTAINING PROTEIN-RELATED"/>
    <property type="match status" value="1"/>
</dbReference>
<evidence type="ECO:0000313" key="3">
    <source>
        <dbReference type="EMBL" id="KAF5324186.1"/>
    </source>
</evidence>
<dbReference type="InterPro" id="IPR027417">
    <property type="entry name" value="P-loop_NTPase"/>
</dbReference>
<comment type="caution">
    <text evidence="3">The sequence shown here is derived from an EMBL/GenBank/DDBJ whole genome shotgun (WGS) entry which is preliminary data.</text>
</comment>
<keyword evidence="1" id="KW-0677">Repeat</keyword>
<keyword evidence="4" id="KW-1185">Reference proteome</keyword>
<reference evidence="3 4" key="1">
    <citation type="journal article" date="2020" name="ISME J.">
        <title>Uncovering the hidden diversity of litter-decomposition mechanisms in mushroom-forming fungi.</title>
        <authorList>
            <person name="Floudas D."/>
            <person name="Bentzer J."/>
            <person name="Ahren D."/>
            <person name="Johansson T."/>
            <person name="Persson P."/>
            <person name="Tunlid A."/>
        </authorList>
    </citation>
    <scope>NUCLEOTIDE SEQUENCE [LARGE SCALE GENOMIC DNA]</scope>
    <source>
        <strain evidence="3 4">CBS 101986</strain>
    </source>
</reference>
<evidence type="ECO:0000313" key="4">
    <source>
        <dbReference type="Proteomes" id="UP000567179"/>
    </source>
</evidence>
<evidence type="ECO:0000256" key="1">
    <source>
        <dbReference type="ARBA" id="ARBA00022737"/>
    </source>
</evidence>
<dbReference type="InterPro" id="IPR007111">
    <property type="entry name" value="NACHT_NTPase"/>
</dbReference>
<dbReference type="AlphaFoldDB" id="A0A8H5BJ90"/>
<name>A0A8H5BJ90_9AGAR</name>
<feature type="domain" description="NACHT" evidence="2">
    <location>
        <begin position="66"/>
        <end position="196"/>
    </location>
</feature>
<dbReference type="Pfam" id="PF24883">
    <property type="entry name" value="NPHP3_N"/>
    <property type="match status" value="1"/>
</dbReference>
<dbReference type="SUPFAM" id="SSF52540">
    <property type="entry name" value="P-loop containing nucleoside triphosphate hydrolases"/>
    <property type="match status" value="1"/>
</dbReference>
<sequence length="624" mass="70891">MRRAWVRDGHVRFHTCREHEYKRVAPNAILNAGGRADEVRCHPGTREEVIDRIEKWGGTQDGQTAPVFWLSGPAGAGKSAIVQTVAERCDERKVPHANFFFFRGDSSRSHASPLVATLLHQIILLYPSLQGHVAVILFTDRFIFDSVLKTQLSKLIVAPLRTIQQSTSDYHPLMLLIDGLDECDSESKLSQQQILRTFDRVLAEQPCPLRLLVASCDKSQIQAAFNKMSLPCLQLYLDEKYSPESDIRLFVNAQLEQVRQTHPLAHTLDATWPSIMDVNNLVWKSSGQFVYAATVMRFISDSSASPMLSLERVHGAARLATKSPFSHLDALYTYILSQVDDQEALKDILHAQLSNTEGNLSLINILQLYNRRYTRVTVLSCLADITPIAKFKHNSNKMVFHHASFSDYLLDQSRSEDYFVDLAAFFYNILPIVWKYVIDSKNAVTGMSWASYGVNGLMKLDKLPPGLTDMLVIGKWLLCYVIKPTWTSVFKTIFDLCATESDVRNCRHIIREWFNSINCRVQDGLGDLEARIPFSHRYFEMKLAPFHCNQTPGPDVFDALCPETEFDQHESALWLNGLLHKLYAEHSGNTQNHEHLLDTWISWAVQNDISCDGLDDIPSARLYL</sequence>
<evidence type="ECO:0000259" key="2">
    <source>
        <dbReference type="PROSITE" id="PS50837"/>
    </source>
</evidence>
<dbReference type="EMBL" id="JAACJJ010000016">
    <property type="protein sequence ID" value="KAF5324186.1"/>
    <property type="molecule type" value="Genomic_DNA"/>
</dbReference>